<organism evidence="1 2">
    <name type="scientific">Pristionchus fissidentatus</name>
    <dbReference type="NCBI Taxonomy" id="1538716"/>
    <lineage>
        <taxon>Eukaryota</taxon>
        <taxon>Metazoa</taxon>
        <taxon>Ecdysozoa</taxon>
        <taxon>Nematoda</taxon>
        <taxon>Chromadorea</taxon>
        <taxon>Rhabditida</taxon>
        <taxon>Rhabditina</taxon>
        <taxon>Diplogasteromorpha</taxon>
        <taxon>Diplogasteroidea</taxon>
        <taxon>Neodiplogasteridae</taxon>
        <taxon>Pristionchus</taxon>
    </lineage>
</organism>
<comment type="caution">
    <text evidence="1">The sequence shown here is derived from an EMBL/GenBank/DDBJ whole genome shotgun (WGS) entry which is preliminary data.</text>
</comment>
<sequence length="74" mass="8261">LSEAEVGGFDVFGQIRDHFEQVREDVICQAGHPILDVPRACRVVQNRVFEHSKNGLSDLKNIRHAAHGQSEVVV</sequence>
<dbReference type="Proteomes" id="UP001432322">
    <property type="component" value="Unassembled WGS sequence"/>
</dbReference>
<dbReference type="AlphaFoldDB" id="A0AAV5V1J1"/>
<dbReference type="EMBL" id="BTSY01000001">
    <property type="protein sequence ID" value="GMT11814.1"/>
    <property type="molecule type" value="Genomic_DNA"/>
</dbReference>
<evidence type="ECO:0000313" key="2">
    <source>
        <dbReference type="Proteomes" id="UP001432322"/>
    </source>
</evidence>
<name>A0AAV5V1J1_9BILA</name>
<feature type="non-terminal residue" evidence="1">
    <location>
        <position position="1"/>
    </location>
</feature>
<protein>
    <submittedName>
        <fullName evidence="1">Uncharacterized protein</fullName>
    </submittedName>
</protein>
<keyword evidence="2" id="KW-1185">Reference proteome</keyword>
<reference evidence="1" key="1">
    <citation type="submission" date="2023-10" db="EMBL/GenBank/DDBJ databases">
        <title>Genome assembly of Pristionchus species.</title>
        <authorList>
            <person name="Yoshida K."/>
            <person name="Sommer R.J."/>
        </authorList>
    </citation>
    <scope>NUCLEOTIDE SEQUENCE</scope>
    <source>
        <strain evidence="1">RS5133</strain>
    </source>
</reference>
<feature type="non-terminal residue" evidence="1">
    <location>
        <position position="74"/>
    </location>
</feature>
<proteinExistence type="predicted"/>
<gene>
    <name evidence="1" type="ORF">PFISCL1PPCAC_3111</name>
</gene>
<accession>A0AAV5V1J1</accession>
<evidence type="ECO:0000313" key="1">
    <source>
        <dbReference type="EMBL" id="GMT11814.1"/>
    </source>
</evidence>